<dbReference type="SUPFAM" id="SSF55895">
    <property type="entry name" value="Ribonuclease Rh-like"/>
    <property type="match status" value="1"/>
</dbReference>
<dbReference type="Gene3D" id="3.90.730.10">
    <property type="entry name" value="Ribonuclease T2-like"/>
    <property type="match status" value="1"/>
</dbReference>
<dbReference type="GO" id="GO:0003723">
    <property type="term" value="F:RNA binding"/>
    <property type="evidence" value="ECO:0007669"/>
    <property type="project" value="InterPro"/>
</dbReference>
<dbReference type="Proteomes" id="UP000787156">
    <property type="component" value="Unassembled WGS sequence"/>
</dbReference>
<protein>
    <submittedName>
        <fullName evidence="1">Ribonuclease I</fullName>
    </submittedName>
</protein>
<evidence type="ECO:0000313" key="1">
    <source>
        <dbReference type="EMBL" id="HJF28851.1"/>
    </source>
</evidence>
<dbReference type="InterPro" id="IPR036430">
    <property type="entry name" value="RNase_T2-like_sf"/>
</dbReference>
<name>A0A9D2UTV8_ACILW</name>
<proteinExistence type="predicted"/>
<gene>
    <name evidence="1" type="ORF">K8V79_11585</name>
</gene>
<accession>A0A9D2UTV8</accession>
<dbReference type="GO" id="GO:0033897">
    <property type="term" value="F:ribonuclease T2 activity"/>
    <property type="evidence" value="ECO:0007669"/>
    <property type="project" value="InterPro"/>
</dbReference>
<sequence length="208" mass="22831">MDARICGGGVVLLGLATSPLALAEPTGYIMEVQMVPAMCYLYPEYSKKRKCLEGYSLNISGLYPQTTSTSCNTNSSATLSPLQAKVVARIMPDESTRAGLWRSIGGCVPMNASQYFRTIINYADRLKVPEELTEQESQTIALDALRRKFLRINPQLPSTAIRFHCVSTRPNSMLTSLKVCYNSRGSYKACPANLLNTCPAVVTIKGIY</sequence>
<comment type="caution">
    <text evidence="1">The sequence shown here is derived from an EMBL/GenBank/DDBJ whole genome shotgun (WGS) entry which is preliminary data.</text>
</comment>
<reference evidence="1" key="2">
    <citation type="submission" date="2021-09" db="EMBL/GenBank/DDBJ databases">
        <authorList>
            <person name="Gilroy R."/>
        </authorList>
    </citation>
    <scope>NUCLEOTIDE SEQUENCE</scope>
    <source>
        <strain evidence="1">CHK135-1449</strain>
    </source>
</reference>
<evidence type="ECO:0000313" key="2">
    <source>
        <dbReference type="Proteomes" id="UP000787156"/>
    </source>
</evidence>
<organism evidence="1 2">
    <name type="scientific">Acinetobacter lwoffii</name>
    <dbReference type="NCBI Taxonomy" id="28090"/>
    <lineage>
        <taxon>Bacteria</taxon>
        <taxon>Pseudomonadati</taxon>
        <taxon>Pseudomonadota</taxon>
        <taxon>Gammaproteobacteria</taxon>
        <taxon>Moraxellales</taxon>
        <taxon>Moraxellaceae</taxon>
        <taxon>Acinetobacter</taxon>
    </lineage>
</organism>
<reference evidence="1" key="1">
    <citation type="journal article" date="2021" name="PeerJ">
        <title>Extensive microbial diversity within the chicken gut microbiome revealed by metagenomics and culture.</title>
        <authorList>
            <person name="Gilroy R."/>
            <person name="Ravi A."/>
            <person name="Getino M."/>
            <person name="Pursley I."/>
            <person name="Horton D.L."/>
            <person name="Alikhan N.F."/>
            <person name="Baker D."/>
            <person name="Gharbi K."/>
            <person name="Hall N."/>
            <person name="Watson M."/>
            <person name="Adriaenssens E.M."/>
            <person name="Foster-Nyarko E."/>
            <person name="Jarju S."/>
            <person name="Secka A."/>
            <person name="Antonio M."/>
            <person name="Oren A."/>
            <person name="Chaudhuri R.R."/>
            <person name="La Ragione R."/>
            <person name="Hildebrand F."/>
            <person name="Pallen M.J."/>
        </authorList>
    </citation>
    <scope>NUCLEOTIDE SEQUENCE</scope>
    <source>
        <strain evidence="1">CHK135-1449</strain>
    </source>
</reference>
<dbReference type="AlphaFoldDB" id="A0A9D2UTV8"/>
<dbReference type="EMBL" id="DYWX01000125">
    <property type="protein sequence ID" value="HJF28851.1"/>
    <property type="molecule type" value="Genomic_DNA"/>
</dbReference>